<evidence type="ECO:0000259" key="7">
    <source>
        <dbReference type="Pfam" id="PF13396"/>
    </source>
</evidence>
<comment type="subcellular location">
    <subcellularLocation>
        <location evidence="1">Cell membrane</location>
        <topology evidence="1">Multi-pass membrane protein</topology>
    </subcellularLocation>
</comment>
<evidence type="ECO:0000256" key="2">
    <source>
        <dbReference type="ARBA" id="ARBA00022475"/>
    </source>
</evidence>
<name>A0A428ZB09_KIBAR</name>
<reference evidence="8 9" key="1">
    <citation type="submission" date="2018-05" db="EMBL/GenBank/DDBJ databases">
        <title>Evolution of GPA BGCs.</title>
        <authorList>
            <person name="Waglechner N."/>
            <person name="Wright G.D."/>
        </authorList>
    </citation>
    <scope>NUCLEOTIDE SEQUENCE [LARGE SCALE GENOMIC DNA]</scope>
    <source>
        <strain evidence="8 9">A82846</strain>
    </source>
</reference>
<evidence type="ECO:0000256" key="6">
    <source>
        <dbReference type="SAM" id="Phobius"/>
    </source>
</evidence>
<dbReference type="InterPro" id="IPR027379">
    <property type="entry name" value="CLS_N"/>
</dbReference>
<evidence type="ECO:0000256" key="3">
    <source>
        <dbReference type="ARBA" id="ARBA00022692"/>
    </source>
</evidence>
<dbReference type="RefSeq" id="WP_063758623.1">
    <property type="nucleotide sequence ID" value="NZ_QHKI01000013.1"/>
</dbReference>
<evidence type="ECO:0000256" key="4">
    <source>
        <dbReference type="ARBA" id="ARBA00022989"/>
    </source>
</evidence>
<feature type="domain" description="Cardiolipin synthase N-terminal" evidence="7">
    <location>
        <begin position="27"/>
        <end position="69"/>
    </location>
</feature>
<dbReference type="EMBL" id="QHKI01000013">
    <property type="protein sequence ID" value="RSM85211.1"/>
    <property type="molecule type" value="Genomic_DNA"/>
</dbReference>
<dbReference type="OrthoDB" id="5125307at2"/>
<sequence length="93" mass="10533">MSDKKWRDLTPQQKQAVIATAAIQGGLALTAWYDLSRRPRESVNGPKLVWALAIAVNFIGPIAYFRFGRRRPAVHKATPWHEKVHLDASQSIR</sequence>
<dbReference type="Proteomes" id="UP000287547">
    <property type="component" value="Unassembled WGS sequence"/>
</dbReference>
<keyword evidence="3 6" id="KW-0812">Transmembrane</keyword>
<proteinExistence type="predicted"/>
<dbReference type="AlphaFoldDB" id="A0A428ZB09"/>
<accession>A0A428ZB09</accession>
<feature type="transmembrane region" description="Helical" evidence="6">
    <location>
        <begin position="48"/>
        <end position="67"/>
    </location>
</feature>
<evidence type="ECO:0000256" key="1">
    <source>
        <dbReference type="ARBA" id="ARBA00004651"/>
    </source>
</evidence>
<comment type="caution">
    <text evidence="8">The sequence shown here is derived from an EMBL/GenBank/DDBJ whole genome shotgun (WGS) entry which is preliminary data.</text>
</comment>
<evidence type="ECO:0000313" key="8">
    <source>
        <dbReference type="EMBL" id="RSM85211.1"/>
    </source>
</evidence>
<keyword evidence="4 6" id="KW-1133">Transmembrane helix</keyword>
<keyword evidence="5 6" id="KW-0472">Membrane</keyword>
<dbReference type="GO" id="GO:0005886">
    <property type="term" value="C:plasma membrane"/>
    <property type="evidence" value="ECO:0007669"/>
    <property type="project" value="UniProtKB-SubCell"/>
</dbReference>
<evidence type="ECO:0000256" key="5">
    <source>
        <dbReference type="ARBA" id="ARBA00023136"/>
    </source>
</evidence>
<feature type="transmembrane region" description="Helical" evidence="6">
    <location>
        <begin position="16"/>
        <end position="33"/>
    </location>
</feature>
<organism evidence="8 9">
    <name type="scientific">Kibdelosporangium aridum</name>
    <dbReference type="NCBI Taxonomy" id="2030"/>
    <lineage>
        <taxon>Bacteria</taxon>
        <taxon>Bacillati</taxon>
        <taxon>Actinomycetota</taxon>
        <taxon>Actinomycetes</taxon>
        <taxon>Pseudonocardiales</taxon>
        <taxon>Pseudonocardiaceae</taxon>
        <taxon>Kibdelosporangium</taxon>
    </lineage>
</organism>
<dbReference type="Pfam" id="PF13396">
    <property type="entry name" value="PLDc_N"/>
    <property type="match status" value="1"/>
</dbReference>
<keyword evidence="2" id="KW-1003">Cell membrane</keyword>
<gene>
    <name evidence="8" type="ORF">DMH04_18100</name>
</gene>
<protein>
    <recommendedName>
        <fullName evidence="7">Cardiolipin synthase N-terminal domain-containing protein</fullName>
    </recommendedName>
</protein>
<evidence type="ECO:0000313" key="9">
    <source>
        <dbReference type="Proteomes" id="UP000287547"/>
    </source>
</evidence>